<reference evidence="2" key="1">
    <citation type="journal article" date="2017" name="Cell">
        <title>Insights into land plant evolution garnered from the Marchantia polymorpha genome.</title>
        <authorList>
            <person name="Bowman J.L."/>
            <person name="Kohchi T."/>
            <person name="Yamato K.T."/>
            <person name="Jenkins J."/>
            <person name="Shu S."/>
            <person name="Ishizaki K."/>
            <person name="Yamaoka S."/>
            <person name="Nishihama R."/>
            <person name="Nakamura Y."/>
            <person name="Berger F."/>
            <person name="Adam C."/>
            <person name="Aki S.S."/>
            <person name="Althoff F."/>
            <person name="Araki T."/>
            <person name="Arteaga-Vazquez M.A."/>
            <person name="Balasubrmanian S."/>
            <person name="Barry K."/>
            <person name="Bauer D."/>
            <person name="Boehm C.R."/>
            <person name="Briginshaw L."/>
            <person name="Caballero-Perez J."/>
            <person name="Catarino B."/>
            <person name="Chen F."/>
            <person name="Chiyoda S."/>
            <person name="Chovatia M."/>
            <person name="Davies K.M."/>
            <person name="Delmans M."/>
            <person name="Demura T."/>
            <person name="Dierschke T."/>
            <person name="Dolan L."/>
            <person name="Dorantes-Acosta A.E."/>
            <person name="Eklund D.M."/>
            <person name="Florent S.N."/>
            <person name="Flores-Sandoval E."/>
            <person name="Fujiyama A."/>
            <person name="Fukuzawa H."/>
            <person name="Galik B."/>
            <person name="Grimanelli D."/>
            <person name="Grimwood J."/>
            <person name="Grossniklaus U."/>
            <person name="Hamada T."/>
            <person name="Haseloff J."/>
            <person name="Hetherington A.J."/>
            <person name="Higo A."/>
            <person name="Hirakawa Y."/>
            <person name="Hundley H.N."/>
            <person name="Ikeda Y."/>
            <person name="Inoue K."/>
            <person name="Inoue S.I."/>
            <person name="Ishida S."/>
            <person name="Jia Q."/>
            <person name="Kakita M."/>
            <person name="Kanazawa T."/>
            <person name="Kawai Y."/>
            <person name="Kawashima T."/>
            <person name="Kennedy M."/>
            <person name="Kinose K."/>
            <person name="Kinoshita T."/>
            <person name="Kohara Y."/>
            <person name="Koide E."/>
            <person name="Komatsu K."/>
            <person name="Kopischke S."/>
            <person name="Kubo M."/>
            <person name="Kyozuka J."/>
            <person name="Lagercrantz U."/>
            <person name="Lin S.S."/>
            <person name="Lindquist E."/>
            <person name="Lipzen A.M."/>
            <person name="Lu C.W."/>
            <person name="De Luna E."/>
            <person name="Martienssen R.A."/>
            <person name="Minamino N."/>
            <person name="Mizutani M."/>
            <person name="Mizutani M."/>
            <person name="Mochizuki N."/>
            <person name="Monte I."/>
            <person name="Mosher R."/>
            <person name="Nagasaki H."/>
            <person name="Nakagami H."/>
            <person name="Naramoto S."/>
            <person name="Nishitani K."/>
            <person name="Ohtani M."/>
            <person name="Okamoto T."/>
            <person name="Okumura M."/>
            <person name="Phillips J."/>
            <person name="Pollak B."/>
            <person name="Reinders A."/>
            <person name="Rovekamp M."/>
            <person name="Sano R."/>
            <person name="Sawa S."/>
            <person name="Schmid M.W."/>
            <person name="Shirakawa M."/>
            <person name="Solano R."/>
            <person name="Spunde A."/>
            <person name="Suetsugu N."/>
            <person name="Sugano S."/>
            <person name="Sugiyama A."/>
            <person name="Sun R."/>
            <person name="Suzuki Y."/>
            <person name="Takenaka M."/>
            <person name="Takezawa D."/>
            <person name="Tomogane H."/>
            <person name="Tsuzuki M."/>
            <person name="Ueda T."/>
            <person name="Umeda M."/>
            <person name="Ward J.M."/>
            <person name="Watanabe Y."/>
            <person name="Yazaki K."/>
            <person name="Yokoyama R."/>
            <person name="Yoshitake Y."/>
            <person name="Yotsui I."/>
            <person name="Zachgo S."/>
            <person name="Schmutz J."/>
        </authorList>
    </citation>
    <scope>NUCLEOTIDE SEQUENCE [LARGE SCALE GENOMIC DNA]</scope>
    <source>
        <strain evidence="2">Tak-1</strain>
    </source>
</reference>
<dbReference type="PANTHER" id="PTHR31257:SF21">
    <property type="entry name" value="OS07G0683600 PROTEIN"/>
    <property type="match status" value="1"/>
</dbReference>
<dbReference type="InterPro" id="IPR040249">
    <property type="entry name" value="Ricin_B-like_lectin_EULS3-like"/>
</dbReference>
<dbReference type="OrthoDB" id="7769065at2759"/>
<name>A0A2R6WKS3_MARPO</name>
<proteinExistence type="predicted"/>
<dbReference type="InterPro" id="IPR035992">
    <property type="entry name" value="Ricin_B-like_lectins"/>
</dbReference>
<gene>
    <name evidence="1" type="ORF">MARPO_0080s0058</name>
</gene>
<dbReference type="SUPFAM" id="SSF50370">
    <property type="entry name" value="Ricin B-like lectins"/>
    <property type="match status" value="1"/>
</dbReference>
<protein>
    <recommendedName>
        <fullName evidence="3">Ricin B lectin domain-containing protein</fullName>
    </recommendedName>
</protein>
<organism evidence="1 2">
    <name type="scientific">Marchantia polymorpha</name>
    <name type="common">Common liverwort</name>
    <name type="synonym">Marchantia aquatica</name>
    <dbReference type="NCBI Taxonomy" id="3197"/>
    <lineage>
        <taxon>Eukaryota</taxon>
        <taxon>Viridiplantae</taxon>
        <taxon>Streptophyta</taxon>
        <taxon>Embryophyta</taxon>
        <taxon>Marchantiophyta</taxon>
        <taxon>Marchantiopsida</taxon>
        <taxon>Marchantiidae</taxon>
        <taxon>Marchantiales</taxon>
        <taxon>Marchantiaceae</taxon>
        <taxon>Marchantia</taxon>
    </lineage>
</organism>
<dbReference type="Proteomes" id="UP000244005">
    <property type="component" value="Unassembled WGS sequence"/>
</dbReference>
<dbReference type="OMA" id="FHAESIC"/>
<keyword evidence="2" id="KW-1185">Reference proteome</keyword>
<dbReference type="Gramene" id="Mp4g02400.1">
    <property type="protein sequence ID" value="Mp4g02400.1.cds"/>
    <property type="gene ID" value="Mp4g02400"/>
</dbReference>
<evidence type="ECO:0000313" key="1">
    <source>
        <dbReference type="EMBL" id="PTQ34442.1"/>
    </source>
</evidence>
<dbReference type="CDD" id="cd23431">
    <property type="entry name" value="beta-trefoil_Ricin_AtEULS3-like"/>
    <property type="match status" value="1"/>
</dbReference>
<dbReference type="EMBL" id="KZ772752">
    <property type="protein sequence ID" value="PTQ34442.1"/>
    <property type="molecule type" value="Genomic_DNA"/>
</dbReference>
<dbReference type="AlphaFoldDB" id="A0A2R6WKS3"/>
<accession>A0A2R6WKS3</accession>
<dbReference type="PANTHER" id="PTHR31257">
    <property type="entry name" value="RICIN B-LIKE LECTIN EULS3"/>
    <property type="match status" value="1"/>
</dbReference>
<sequence length="228" mass="24727">MGGGVDDDSCASELGLVVTHGHVADDDDSCVSERGLVVSDGGHVADDDSCASDRGLVVSHGHVAPAPESTPEYLEKLVTVFCQAGPNYRLSMRADGIVLAFKNLEDPKQQWVQIDMGDKFQDQEGFPAFILVNKATGHAMSHAHTVGDVVTPQLYTANSLNSAILWTQGRDEGDGFTAIRPVHDIRLNLDADHASKKHGGVEDGNKLLIFTWNKQENQLWKIVELVRV</sequence>
<dbReference type="Gene3D" id="2.80.10.50">
    <property type="match status" value="1"/>
</dbReference>
<evidence type="ECO:0008006" key="3">
    <source>
        <dbReference type="Google" id="ProtNLM"/>
    </source>
</evidence>
<evidence type="ECO:0000313" key="2">
    <source>
        <dbReference type="Proteomes" id="UP000244005"/>
    </source>
</evidence>